<dbReference type="SUPFAM" id="SSF111369">
    <property type="entry name" value="HlyD-like secretion proteins"/>
    <property type="match status" value="1"/>
</dbReference>
<feature type="domain" description="YknX-like C-terminal permuted SH3-like" evidence="7">
    <location>
        <begin position="298"/>
        <end position="362"/>
    </location>
</feature>
<dbReference type="Pfam" id="PF25876">
    <property type="entry name" value="HH_MFP_RND"/>
    <property type="match status" value="1"/>
</dbReference>
<dbReference type="Proteomes" id="UP001555786">
    <property type="component" value="Unassembled WGS sequence"/>
</dbReference>
<evidence type="ECO:0000259" key="5">
    <source>
        <dbReference type="Pfam" id="PF25917"/>
    </source>
</evidence>
<gene>
    <name evidence="8" type="ORF">ABXS05_27245</name>
</gene>
<dbReference type="RefSeq" id="WP_367626032.1">
    <property type="nucleotide sequence ID" value="NZ_JBFNQD010000013.1"/>
</dbReference>
<sequence>MSWLNAVRRGGYASIIGLSFSFSFSAFSIAADVPAVPVSTVVAERRPVTQSVDFVGRIEAPERVEIRARVKGVLDDVSFREGDTVAVGAPLYKIEKSLFQADVEQAQGALERVKAELTLATIQRQRAEDLVARNAGTVVARDQAVAQEAQTKGGVTSAQASLQTAMINLGYTDIYAPIAGRIGRTAVTKGNIVGPDSGVLATLVSQDLMHVTFPVSQRDLSQARKTGEGKAVEVRVRFSDGTLYDQVGKINFVDVTVDRLTDTVVIRADIPNPSGTLIDGQLVKVELQTGKPQDRVLVPQIALIADQAGIYVFAVEDGKAVVKRIKTAGESGASAIIADGLSGGEQVVTEGFQSLRAGTPVRATPATIIGEGK</sequence>
<evidence type="ECO:0000256" key="2">
    <source>
        <dbReference type="SAM" id="Coils"/>
    </source>
</evidence>
<evidence type="ECO:0000256" key="1">
    <source>
        <dbReference type="ARBA" id="ARBA00009477"/>
    </source>
</evidence>
<dbReference type="Pfam" id="PF25989">
    <property type="entry name" value="YknX_C"/>
    <property type="match status" value="1"/>
</dbReference>
<feature type="coiled-coil region" evidence="2">
    <location>
        <begin position="96"/>
        <end position="130"/>
    </location>
</feature>
<keyword evidence="3" id="KW-0732">Signal</keyword>
<feature type="domain" description="Multidrug resistance protein MdtA-like alpha-helical hairpin" evidence="4">
    <location>
        <begin position="103"/>
        <end position="172"/>
    </location>
</feature>
<evidence type="ECO:0000259" key="7">
    <source>
        <dbReference type="Pfam" id="PF25989"/>
    </source>
</evidence>
<dbReference type="EMBL" id="JBFNQD010000013">
    <property type="protein sequence ID" value="MEW9309275.1"/>
    <property type="molecule type" value="Genomic_DNA"/>
</dbReference>
<dbReference type="InterPro" id="IPR006143">
    <property type="entry name" value="RND_pump_MFP"/>
</dbReference>
<dbReference type="InterPro" id="IPR058625">
    <property type="entry name" value="MdtA-like_BSH"/>
</dbReference>
<dbReference type="InterPro" id="IPR058637">
    <property type="entry name" value="YknX-like_C"/>
</dbReference>
<proteinExistence type="inferred from homology"/>
<dbReference type="Gene3D" id="2.40.30.170">
    <property type="match status" value="1"/>
</dbReference>
<dbReference type="NCBIfam" id="TIGR01730">
    <property type="entry name" value="RND_mfp"/>
    <property type="match status" value="1"/>
</dbReference>
<name>A0ABV3PUE9_9HYPH</name>
<feature type="signal peptide" evidence="3">
    <location>
        <begin position="1"/>
        <end position="30"/>
    </location>
</feature>
<evidence type="ECO:0000259" key="4">
    <source>
        <dbReference type="Pfam" id="PF25876"/>
    </source>
</evidence>
<dbReference type="Pfam" id="PF25917">
    <property type="entry name" value="BSH_RND"/>
    <property type="match status" value="1"/>
</dbReference>
<accession>A0ABV3PUE9</accession>
<dbReference type="PANTHER" id="PTHR30158">
    <property type="entry name" value="ACRA/E-RELATED COMPONENT OF DRUG EFFLUX TRANSPORTER"/>
    <property type="match status" value="1"/>
</dbReference>
<organism evidence="8 9">
    <name type="scientific">Labrys neptuniae</name>
    <dbReference type="NCBI Taxonomy" id="376174"/>
    <lineage>
        <taxon>Bacteria</taxon>
        <taxon>Pseudomonadati</taxon>
        <taxon>Pseudomonadota</taxon>
        <taxon>Alphaproteobacteria</taxon>
        <taxon>Hyphomicrobiales</taxon>
        <taxon>Xanthobacteraceae</taxon>
        <taxon>Labrys</taxon>
    </lineage>
</organism>
<comment type="similarity">
    <text evidence="1">Belongs to the membrane fusion protein (MFP) (TC 8.A.1) family.</text>
</comment>
<keyword evidence="2" id="KW-0175">Coiled coil</keyword>
<dbReference type="Gene3D" id="1.10.287.470">
    <property type="entry name" value="Helix hairpin bin"/>
    <property type="match status" value="1"/>
</dbReference>
<dbReference type="InterPro" id="IPR058626">
    <property type="entry name" value="MdtA-like_b-barrel"/>
</dbReference>
<dbReference type="InterPro" id="IPR058624">
    <property type="entry name" value="MdtA-like_HH"/>
</dbReference>
<dbReference type="Gene3D" id="2.40.50.100">
    <property type="match status" value="1"/>
</dbReference>
<comment type="caution">
    <text evidence="8">The sequence shown here is derived from an EMBL/GenBank/DDBJ whole genome shotgun (WGS) entry which is preliminary data.</text>
</comment>
<dbReference type="Gene3D" id="2.40.420.20">
    <property type="match status" value="1"/>
</dbReference>
<evidence type="ECO:0000313" key="8">
    <source>
        <dbReference type="EMBL" id="MEW9309275.1"/>
    </source>
</evidence>
<keyword evidence="9" id="KW-1185">Reference proteome</keyword>
<reference evidence="8 9" key="1">
    <citation type="submission" date="2024-07" db="EMBL/GenBank/DDBJ databases">
        <title>Description of Labrys sedimenti sp. nov., isolated from a diclofenac-degrading enrichment culture.</title>
        <authorList>
            <person name="Tancsics A."/>
            <person name="Csepanyi A."/>
        </authorList>
    </citation>
    <scope>NUCLEOTIDE SEQUENCE [LARGE SCALE GENOMIC DNA]</scope>
    <source>
        <strain evidence="8 9">LMG 23578</strain>
    </source>
</reference>
<feature type="domain" description="Multidrug resistance protein MdtA-like barrel-sandwich hybrid" evidence="5">
    <location>
        <begin position="63"/>
        <end position="193"/>
    </location>
</feature>
<dbReference type="Pfam" id="PF25944">
    <property type="entry name" value="Beta-barrel_RND"/>
    <property type="match status" value="1"/>
</dbReference>
<protein>
    <submittedName>
        <fullName evidence="8">Efflux RND transporter periplasmic adaptor subunit</fullName>
    </submittedName>
</protein>
<dbReference type="PANTHER" id="PTHR30158:SF3">
    <property type="entry name" value="MULTIDRUG EFFLUX PUMP SUBUNIT ACRA-RELATED"/>
    <property type="match status" value="1"/>
</dbReference>
<feature type="domain" description="Multidrug resistance protein MdtA-like beta-barrel" evidence="6">
    <location>
        <begin position="209"/>
        <end position="290"/>
    </location>
</feature>
<feature type="chain" id="PRO_5045886523" evidence="3">
    <location>
        <begin position="31"/>
        <end position="373"/>
    </location>
</feature>
<evidence type="ECO:0000313" key="9">
    <source>
        <dbReference type="Proteomes" id="UP001555786"/>
    </source>
</evidence>
<evidence type="ECO:0000259" key="6">
    <source>
        <dbReference type="Pfam" id="PF25944"/>
    </source>
</evidence>
<evidence type="ECO:0000256" key="3">
    <source>
        <dbReference type="SAM" id="SignalP"/>
    </source>
</evidence>